<organism evidence="2 3">
    <name type="scientific">Rossellomorea marisflavi</name>
    <dbReference type="NCBI Taxonomy" id="189381"/>
    <lineage>
        <taxon>Bacteria</taxon>
        <taxon>Bacillati</taxon>
        <taxon>Bacillota</taxon>
        <taxon>Bacilli</taxon>
        <taxon>Bacillales</taxon>
        <taxon>Bacillaceae</taxon>
        <taxon>Rossellomorea</taxon>
    </lineage>
</organism>
<protein>
    <recommendedName>
        <fullName evidence="1">Alpha/beta hydrolase fold-5 domain-containing protein</fullName>
    </recommendedName>
</protein>
<accession>A0A0M0GSY7</accession>
<sequence length="243" mass="26663">MKRFFKWAGILLLALIVIGGLSFYVWSQQTYSATSSLKEKVDLQKAEAKDGKWLVFEGEGDKGVILYPGAKVEKEAYAYIGEELSERGYTVVIPDVPLNLAFFGVNVPDEIMKEYKGVKEWYLSGHSLGGVAASSYAADHPDKVKGIIYLASYPAESTDFSSSDLSFLSIWAENDGLATKEKIDKSKSLLPADTEFHEVKGGNHAGFGVYGAQKGDGKATKSVWNQQDEVIKTIDEWIQGRAG</sequence>
<dbReference type="AlphaFoldDB" id="A0A0M0GSY7"/>
<dbReference type="PATRIC" id="fig|189381.12.peg.1960"/>
<dbReference type="EMBL" id="LGUE01000001">
    <property type="protein sequence ID" value="KON92541.1"/>
    <property type="molecule type" value="Genomic_DNA"/>
</dbReference>
<evidence type="ECO:0000313" key="3">
    <source>
        <dbReference type="Proteomes" id="UP000037405"/>
    </source>
</evidence>
<dbReference type="SUPFAM" id="SSF53474">
    <property type="entry name" value="alpha/beta-Hydrolases"/>
    <property type="match status" value="1"/>
</dbReference>
<dbReference type="GO" id="GO:0016787">
    <property type="term" value="F:hydrolase activity"/>
    <property type="evidence" value="ECO:0007669"/>
    <property type="project" value="InterPro"/>
</dbReference>
<evidence type="ECO:0000259" key="1">
    <source>
        <dbReference type="Pfam" id="PF12695"/>
    </source>
</evidence>
<evidence type="ECO:0000313" key="2">
    <source>
        <dbReference type="EMBL" id="KON92541.1"/>
    </source>
</evidence>
<dbReference type="OrthoDB" id="9780932at2"/>
<dbReference type="InterPro" id="IPR029058">
    <property type="entry name" value="AB_hydrolase_fold"/>
</dbReference>
<dbReference type="InterPro" id="IPR029059">
    <property type="entry name" value="AB_hydrolase_5"/>
</dbReference>
<name>A0A0M0GSY7_9BACI</name>
<feature type="domain" description="Alpha/beta hydrolase fold-5" evidence="1">
    <location>
        <begin position="63"/>
        <end position="227"/>
    </location>
</feature>
<dbReference type="Proteomes" id="UP000037405">
    <property type="component" value="Unassembled WGS sequence"/>
</dbReference>
<comment type="caution">
    <text evidence="2">The sequence shown here is derived from an EMBL/GenBank/DDBJ whole genome shotgun (WGS) entry which is preliminary data.</text>
</comment>
<reference evidence="3" key="1">
    <citation type="submission" date="2015-07" db="EMBL/GenBank/DDBJ databases">
        <title>Fjat-14235 jcm11544.</title>
        <authorList>
            <person name="Liu B."/>
            <person name="Wang J."/>
            <person name="Zhu Y."/>
            <person name="Liu G."/>
            <person name="Chen Q."/>
            <person name="Chen Z."/>
            <person name="Lan J."/>
            <person name="Che J."/>
            <person name="Ge C."/>
            <person name="Shi H."/>
            <person name="Pan Z."/>
            <person name="Liu X."/>
        </authorList>
    </citation>
    <scope>NUCLEOTIDE SEQUENCE [LARGE SCALE GENOMIC DNA]</scope>
    <source>
        <strain evidence="3">JCM 11544</strain>
    </source>
</reference>
<proteinExistence type="predicted"/>
<dbReference type="RefSeq" id="WP_053427695.1">
    <property type="nucleotide sequence ID" value="NZ_JAMQJB010000018.1"/>
</dbReference>
<gene>
    <name evidence="2" type="ORF">AF331_08910</name>
</gene>
<dbReference type="Gene3D" id="3.40.50.1820">
    <property type="entry name" value="alpha/beta hydrolase"/>
    <property type="match status" value="1"/>
</dbReference>
<keyword evidence="3" id="KW-1185">Reference proteome</keyword>
<dbReference type="STRING" id="189381.GCA_900166615_02470"/>
<dbReference type="Pfam" id="PF12695">
    <property type="entry name" value="Abhydrolase_5"/>
    <property type="match status" value="1"/>
</dbReference>